<evidence type="ECO:0000259" key="9">
    <source>
        <dbReference type="PROSITE" id="PS50235"/>
    </source>
</evidence>
<evidence type="ECO:0000313" key="11">
    <source>
        <dbReference type="Proteomes" id="UP000761534"/>
    </source>
</evidence>
<keyword evidence="7" id="KW-0788">Thiol protease</keyword>
<dbReference type="OrthoDB" id="289038at2759"/>
<dbReference type="VEuPathDB" id="FungiDB:TRICI_001888"/>
<dbReference type="AlphaFoldDB" id="A0A642V841"/>
<gene>
    <name evidence="10" type="ORF">TRICI_001888</name>
</gene>
<feature type="region of interest" description="Disordered" evidence="8">
    <location>
        <begin position="27"/>
        <end position="98"/>
    </location>
</feature>
<dbReference type="GO" id="GO:0005634">
    <property type="term" value="C:nucleus"/>
    <property type="evidence" value="ECO:0007669"/>
    <property type="project" value="TreeGrafter"/>
</dbReference>
<dbReference type="Proteomes" id="UP000761534">
    <property type="component" value="Unassembled WGS sequence"/>
</dbReference>
<keyword evidence="11" id="KW-1185">Reference proteome</keyword>
<keyword evidence="6" id="KW-0378">Hydrolase</keyword>
<evidence type="ECO:0000256" key="4">
    <source>
        <dbReference type="ARBA" id="ARBA00022670"/>
    </source>
</evidence>
<evidence type="ECO:0000256" key="3">
    <source>
        <dbReference type="ARBA" id="ARBA00012759"/>
    </source>
</evidence>
<dbReference type="PANTHER" id="PTHR24006:SF758">
    <property type="entry name" value="UBIQUITIN CARBOXYL-TERMINAL HYDROLASE 36"/>
    <property type="match status" value="1"/>
</dbReference>
<dbReference type="GO" id="GO:0006508">
    <property type="term" value="P:proteolysis"/>
    <property type="evidence" value="ECO:0007669"/>
    <property type="project" value="UniProtKB-KW"/>
</dbReference>
<name>A0A642V841_9ASCO</name>
<dbReference type="PANTHER" id="PTHR24006">
    <property type="entry name" value="UBIQUITIN CARBOXYL-TERMINAL HYDROLASE"/>
    <property type="match status" value="1"/>
</dbReference>
<sequence>MASASVIAQQQLTSAAEEVLKNPIEFVPAKNPEQANERPANYIKIVPDGGKENGPSPAATATGTGTATEGPTNSATDTATAERPSEGGGFYDVNEKEDDYGSREKSRIVKSWSPALKKAPIGLLNRGVTCYMNSAIQVIFHLPAMAQYLYDLAQGKYSDNIPRSTVSMELAHLHQRCVDEKSSRKKHVYPARLISRLFDINCMMSEWDQEDSHEYFMSLLNRLQEDSTPKGVKLNASIIHEILGGTLTQKVKCQNCNEVSTTQQDFMDLSVSFSSWENKNSRPYTVERSIKEYFMPEVIEAEKDNKESGYSCEKCKQLSSARKEWRIQDAPEYLTVHIKRFAYADKHSKKVKDAIKYPLDLDLTKFSVGNKGSQIMYRLVAVLVHEGRTVTSGHYTAYCRQPNGKWAEYDDECVRTVGLQTVLNQSSAYMLVYSRLLQKPEPPKTNPKPQHQPSSHKRQHSEDDDDAIEKIFAEKKLKKN</sequence>
<dbReference type="InterPro" id="IPR050164">
    <property type="entry name" value="Peptidase_C19"/>
</dbReference>
<evidence type="ECO:0000256" key="1">
    <source>
        <dbReference type="ARBA" id="ARBA00000707"/>
    </source>
</evidence>
<evidence type="ECO:0000256" key="2">
    <source>
        <dbReference type="ARBA" id="ARBA00009085"/>
    </source>
</evidence>
<dbReference type="GO" id="GO:0016579">
    <property type="term" value="P:protein deubiquitination"/>
    <property type="evidence" value="ECO:0007669"/>
    <property type="project" value="InterPro"/>
</dbReference>
<keyword evidence="5" id="KW-0833">Ubl conjugation pathway</keyword>
<feature type="domain" description="USP" evidence="9">
    <location>
        <begin position="121"/>
        <end position="436"/>
    </location>
</feature>
<dbReference type="EMBL" id="SWFS01000129">
    <property type="protein sequence ID" value="KAA8915971.1"/>
    <property type="molecule type" value="Genomic_DNA"/>
</dbReference>
<accession>A0A642V841</accession>
<reference evidence="10" key="1">
    <citation type="journal article" date="2019" name="G3 (Bethesda)">
        <title>Genome Assemblies of Two Rare Opportunistic Yeast Pathogens: Diutina rugosa (syn. Candida rugosa) and Trichomonascus ciferrii (syn. Candida ciferrii).</title>
        <authorList>
            <person name="Mixao V."/>
            <person name="Saus E."/>
            <person name="Hansen A.P."/>
            <person name="Lass-Florl C."/>
            <person name="Gabaldon T."/>
        </authorList>
    </citation>
    <scope>NUCLEOTIDE SEQUENCE</scope>
    <source>
        <strain evidence="10">CBS 4856</strain>
    </source>
</reference>
<dbReference type="InterPro" id="IPR038765">
    <property type="entry name" value="Papain-like_cys_pep_sf"/>
</dbReference>
<dbReference type="InterPro" id="IPR028889">
    <property type="entry name" value="USP"/>
</dbReference>
<dbReference type="EC" id="3.4.19.12" evidence="3"/>
<evidence type="ECO:0000256" key="5">
    <source>
        <dbReference type="ARBA" id="ARBA00022786"/>
    </source>
</evidence>
<evidence type="ECO:0000313" key="10">
    <source>
        <dbReference type="EMBL" id="KAA8915971.1"/>
    </source>
</evidence>
<dbReference type="GO" id="GO:0004843">
    <property type="term" value="F:cysteine-type deubiquitinase activity"/>
    <property type="evidence" value="ECO:0007669"/>
    <property type="project" value="UniProtKB-EC"/>
</dbReference>
<dbReference type="GO" id="GO:0005829">
    <property type="term" value="C:cytosol"/>
    <property type="evidence" value="ECO:0007669"/>
    <property type="project" value="TreeGrafter"/>
</dbReference>
<dbReference type="Gene3D" id="3.90.70.10">
    <property type="entry name" value="Cysteine proteinases"/>
    <property type="match status" value="1"/>
</dbReference>
<comment type="caution">
    <text evidence="10">The sequence shown here is derived from an EMBL/GenBank/DDBJ whole genome shotgun (WGS) entry which is preliminary data.</text>
</comment>
<organism evidence="10 11">
    <name type="scientific">Trichomonascus ciferrii</name>
    <dbReference type="NCBI Taxonomy" id="44093"/>
    <lineage>
        <taxon>Eukaryota</taxon>
        <taxon>Fungi</taxon>
        <taxon>Dikarya</taxon>
        <taxon>Ascomycota</taxon>
        <taxon>Saccharomycotina</taxon>
        <taxon>Dipodascomycetes</taxon>
        <taxon>Dipodascales</taxon>
        <taxon>Trichomonascaceae</taxon>
        <taxon>Trichomonascus</taxon>
        <taxon>Trichomonascus ciferrii complex</taxon>
    </lineage>
</organism>
<dbReference type="InterPro" id="IPR018200">
    <property type="entry name" value="USP_CS"/>
</dbReference>
<dbReference type="PROSITE" id="PS50235">
    <property type="entry name" value="USP_3"/>
    <property type="match status" value="1"/>
</dbReference>
<keyword evidence="4" id="KW-0645">Protease</keyword>
<evidence type="ECO:0000256" key="6">
    <source>
        <dbReference type="ARBA" id="ARBA00022801"/>
    </source>
</evidence>
<comment type="similarity">
    <text evidence="2">Belongs to the peptidase C19 family.</text>
</comment>
<dbReference type="Pfam" id="PF00443">
    <property type="entry name" value="UCH"/>
    <property type="match status" value="1"/>
</dbReference>
<evidence type="ECO:0000256" key="7">
    <source>
        <dbReference type="ARBA" id="ARBA00022807"/>
    </source>
</evidence>
<dbReference type="SUPFAM" id="SSF54001">
    <property type="entry name" value="Cysteine proteinases"/>
    <property type="match status" value="1"/>
</dbReference>
<feature type="region of interest" description="Disordered" evidence="8">
    <location>
        <begin position="438"/>
        <end position="469"/>
    </location>
</feature>
<comment type="catalytic activity">
    <reaction evidence="1">
        <text>Thiol-dependent hydrolysis of ester, thioester, amide, peptide and isopeptide bonds formed by the C-terminal Gly of ubiquitin (a 76-residue protein attached to proteins as an intracellular targeting signal).</text>
        <dbReference type="EC" id="3.4.19.12"/>
    </reaction>
</comment>
<feature type="compositionally biased region" description="Low complexity" evidence="8">
    <location>
        <begin position="54"/>
        <end position="72"/>
    </location>
</feature>
<proteinExistence type="inferred from homology"/>
<dbReference type="PROSITE" id="PS00973">
    <property type="entry name" value="USP_2"/>
    <property type="match status" value="1"/>
</dbReference>
<protein>
    <recommendedName>
        <fullName evidence="3">ubiquitinyl hydrolase 1</fullName>
        <ecNumber evidence="3">3.4.19.12</ecNumber>
    </recommendedName>
</protein>
<dbReference type="InterPro" id="IPR001394">
    <property type="entry name" value="Peptidase_C19_UCH"/>
</dbReference>
<evidence type="ECO:0000256" key="8">
    <source>
        <dbReference type="SAM" id="MobiDB-lite"/>
    </source>
</evidence>